<sequence length="109" mass="12710">METFLHSSHALWESKRKYKVDGLPTLKLLSLMMFSKIGRNNHIGPENQRIHQILQRLRVHWSTERYHDNVRQRGITGTANAERTWIKISALSTYTGDVVKIDDTYSSND</sequence>
<proteinExistence type="predicted"/>
<keyword evidence="2" id="KW-1185">Reference proteome</keyword>
<organism evidence="1 2">
    <name type="scientific">Parelaphostrongylus tenuis</name>
    <name type="common">Meningeal worm</name>
    <dbReference type="NCBI Taxonomy" id="148309"/>
    <lineage>
        <taxon>Eukaryota</taxon>
        <taxon>Metazoa</taxon>
        <taxon>Ecdysozoa</taxon>
        <taxon>Nematoda</taxon>
        <taxon>Chromadorea</taxon>
        <taxon>Rhabditida</taxon>
        <taxon>Rhabditina</taxon>
        <taxon>Rhabditomorpha</taxon>
        <taxon>Strongyloidea</taxon>
        <taxon>Metastrongylidae</taxon>
        <taxon>Parelaphostrongylus</taxon>
    </lineage>
</organism>
<accession>A0AAD5MN18</accession>
<reference evidence="1" key="1">
    <citation type="submission" date="2021-06" db="EMBL/GenBank/DDBJ databases">
        <title>Parelaphostrongylus tenuis whole genome reference sequence.</title>
        <authorList>
            <person name="Garwood T.J."/>
            <person name="Larsen P.A."/>
            <person name="Fountain-Jones N.M."/>
            <person name="Garbe J.R."/>
            <person name="Macchietto M.G."/>
            <person name="Kania S.A."/>
            <person name="Gerhold R.W."/>
            <person name="Richards J.E."/>
            <person name="Wolf T.M."/>
        </authorList>
    </citation>
    <scope>NUCLEOTIDE SEQUENCE</scope>
    <source>
        <strain evidence="1">MNPRO001-30</strain>
        <tissue evidence="1">Meninges</tissue>
    </source>
</reference>
<protein>
    <submittedName>
        <fullName evidence="1">Uncharacterized protein</fullName>
    </submittedName>
</protein>
<evidence type="ECO:0000313" key="2">
    <source>
        <dbReference type="Proteomes" id="UP001196413"/>
    </source>
</evidence>
<comment type="caution">
    <text evidence="1">The sequence shown here is derived from an EMBL/GenBank/DDBJ whole genome shotgun (WGS) entry which is preliminary data.</text>
</comment>
<dbReference type="EMBL" id="JAHQIW010000902">
    <property type="protein sequence ID" value="KAJ1350644.1"/>
    <property type="molecule type" value="Genomic_DNA"/>
</dbReference>
<dbReference type="Proteomes" id="UP001196413">
    <property type="component" value="Unassembled WGS sequence"/>
</dbReference>
<gene>
    <name evidence="1" type="ORF">KIN20_006480</name>
</gene>
<evidence type="ECO:0000313" key="1">
    <source>
        <dbReference type="EMBL" id="KAJ1350644.1"/>
    </source>
</evidence>
<dbReference type="AlphaFoldDB" id="A0AAD5MN18"/>
<name>A0AAD5MN18_PARTN</name>